<dbReference type="Proteomes" id="UP001358417">
    <property type="component" value="Unassembled WGS sequence"/>
</dbReference>
<organism evidence="3 4">
    <name type="scientific">Exophiala bonariae</name>
    <dbReference type="NCBI Taxonomy" id="1690606"/>
    <lineage>
        <taxon>Eukaryota</taxon>
        <taxon>Fungi</taxon>
        <taxon>Dikarya</taxon>
        <taxon>Ascomycota</taxon>
        <taxon>Pezizomycotina</taxon>
        <taxon>Eurotiomycetes</taxon>
        <taxon>Chaetothyriomycetidae</taxon>
        <taxon>Chaetothyriales</taxon>
        <taxon>Herpotrichiellaceae</taxon>
        <taxon>Exophiala</taxon>
    </lineage>
</organism>
<name>A0AAV9MT63_9EURO</name>
<dbReference type="EMBL" id="JAVRRD010000042">
    <property type="protein sequence ID" value="KAK5044830.1"/>
    <property type="molecule type" value="Genomic_DNA"/>
</dbReference>
<dbReference type="InterPro" id="IPR000073">
    <property type="entry name" value="AB_hydrolase_1"/>
</dbReference>
<dbReference type="Pfam" id="PF12697">
    <property type="entry name" value="Abhydrolase_6"/>
    <property type="match status" value="1"/>
</dbReference>
<dbReference type="PANTHER" id="PTHR34853:SF1">
    <property type="entry name" value="LIPASE 5"/>
    <property type="match status" value="1"/>
</dbReference>
<dbReference type="PANTHER" id="PTHR34853">
    <property type="match status" value="1"/>
</dbReference>
<feature type="signal peptide" evidence="1">
    <location>
        <begin position="1"/>
        <end position="29"/>
    </location>
</feature>
<accession>A0AAV9MT63</accession>
<dbReference type="PIRSF" id="PIRSF029171">
    <property type="entry name" value="Esterase_LipA"/>
    <property type="match status" value="1"/>
</dbReference>
<keyword evidence="4" id="KW-1185">Reference proteome</keyword>
<dbReference type="SUPFAM" id="SSF53474">
    <property type="entry name" value="alpha/beta-Hydrolases"/>
    <property type="match status" value="1"/>
</dbReference>
<feature type="domain" description="AB hydrolase-1" evidence="2">
    <location>
        <begin position="143"/>
        <end position="428"/>
    </location>
</feature>
<evidence type="ECO:0000313" key="3">
    <source>
        <dbReference type="EMBL" id="KAK5044830.1"/>
    </source>
</evidence>
<dbReference type="InterPro" id="IPR029058">
    <property type="entry name" value="AB_hydrolase_fold"/>
</dbReference>
<dbReference type="AlphaFoldDB" id="A0AAV9MT63"/>
<sequence length="488" mass="52944">MVKAMFSTFTKLVPLLLLSLGASPPTVAAQDLSATTCTGLCASLVTNSSTWEASQKVTTDYAFYDVPSNFSKSLKPGTLLKVEYVTNYTNYTVPSGLTMSRILYTTSDLNGTTLPTSAYILWPFAPFQSPQLKDGQFPFVAWAHGTSGFQKTCAPSSYKSLQYHFMVPYKLALEGMVVVAPDYLGLGVDKLPTGEHIGHPYLAGPSVAADIAYAVTAARAAFPVQLPKDGPFVGMGHSQGGGSIWAFTERLVDHPLPGYKGSVMLAPAVQYFALLAKQLAALPEILSTAALTLQPAFVAAVTTAFPAYNYSGFTALGYDRYKNVVEPLKVCLPTYTLATSTEDVIFNTTKPGWYQDPTVQRYAEFTEHGHRKLKGPILMLAGERDAAVHYPSLLEIVNGTCSLLTQEKWGESIDFVTYKDMDHFPMIQASSARWLSWIKDRLAGKPAPKPGCSSAVVKGFRSEFTEQSTAPNFFLDAIPPSAPYQAAF</sequence>
<dbReference type="InterPro" id="IPR005152">
    <property type="entry name" value="Lipase_secreted"/>
</dbReference>
<dbReference type="GO" id="GO:0016042">
    <property type="term" value="P:lipid catabolic process"/>
    <property type="evidence" value="ECO:0007669"/>
    <property type="project" value="InterPro"/>
</dbReference>
<dbReference type="RefSeq" id="XP_064700480.1">
    <property type="nucleotide sequence ID" value="XM_064853905.1"/>
</dbReference>
<evidence type="ECO:0000256" key="1">
    <source>
        <dbReference type="SAM" id="SignalP"/>
    </source>
</evidence>
<feature type="chain" id="PRO_5043474343" description="AB hydrolase-1 domain-containing protein" evidence="1">
    <location>
        <begin position="30"/>
        <end position="488"/>
    </location>
</feature>
<evidence type="ECO:0000259" key="2">
    <source>
        <dbReference type="Pfam" id="PF12697"/>
    </source>
</evidence>
<comment type="caution">
    <text evidence="3">The sequence shown here is derived from an EMBL/GenBank/DDBJ whole genome shotgun (WGS) entry which is preliminary data.</text>
</comment>
<dbReference type="Gene3D" id="3.40.50.1820">
    <property type="entry name" value="alpha/beta hydrolase"/>
    <property type="match status" value="2"/>
</dbReference>
<dbReference type="GeneID" id="89978526"/>
<protein>
    <recommendedName>
        <fullName evidence="2">AB hydrolase-1 domain-containing protein</fullName>
    </recommendedName>
</protein>
<keyword evidence="1" id="KW-0732">Signal</keyword>
<gene>
    <name evidence="3" type="ORF">LTR84_010368</name>
</gene>
<evidence type="ECO:0000313" key="4">
    <source>
        <dbReference type="Proteomes" id="UP001358417"/>
    </source>
</evidence>
<reference evidence="3 4" key="1">
    <citation type="submission" date="2023-08" db="EMBL/GenBank/DDBJ databases">
        <title>Black Yeasts Isolated from many extreme environments.</title>
        <authorList>
            <person name="Coleine C."/>
            <person name="Stajich J.E."/>
            <person name="Selbmann L."/>
        </authorList>
    </citation>
    <scope>NUCLEOTIDE SEQUENCE [LARGE SCALE GENOMIC DNA]</scope>
    <source>
        <strain evidence="3 4">CCFEE 5792</strain>
    </source>
</reference>
<proteinExistence type="predicted"/>
<dbReference type="GO" id="GO:0004806">
    <property type="term" value="F:triacylglycerol lipase activity"/>
    <property type="evidence" value="ECO:0007669"/>
    <property type="project" value="InterPro"/>
</dbReference>